<evidence type="ECO:0008006" key="3">
    <source>
        <dbReference type="Google" id="ProtNLM"/>
    </source>
</evidence>
<reference evidence="1 2" key="1">
    <citation type="submission" date="2019-12" db="EMBL/GenBank/DDBJ databases">
        <title>Whole genome sequencing of endophytic Actinobacterium Micromonospora sp. MPMI6T.</title>
        <authorList>
            <person name="Evv R."/>
            <person name="Podile A.R."/>
        </authorList>
    </citation>
    <scope>NUCLEOTIDE SEQUENCE [LARGE SCALE GENOMIC DNA]</scope>
    <source>
        <strain evidence="1 2">MPMI6</strain>
    </source>
</reference>
<evidence type="ECO:0000313" key="1">
    <source>
        <dbReference type="EMBL" id="MBO4204785.1"/>
    </source>
</evidence>
<dbReference type="Proteomes" id="UP000823521">
    <property type="component" value="Unassembled WGS sequence"/>
</dbReference>
<dbReference type="InterPro" id="IPR029470">
    <property type="entry name" value="PDDEXK_4"/>
</dbReference>
<name>A0ABS3VJT0_MICEH</name>
<dbReference type="Pfam" id="PF14281">
    <property type="entry name" value="PDDEXK_4"/>
    <property type="match status" value="1"/>
</dbReference>
<accession>A0ABS3VJT0</accession>
<dbReference type="RefSeq" id="WP_208810971.1">
    <property type="nucleotide sequence ID" value="NZ_WVUH01000006.1"/>
</dbReference>
<keyword evidence="2" id="KW-1185">Reference proteome</keyword>
<comment type="caution">
    <text evidence="1">The sequence shown here is derived from an EMBL/GenBank/DDBJ whole genome shotgun (WGS) entry which is preliminary data.</text>
</comment>
<sequence>MIADEPWLDKSAADCKAARTQVGPWETHLSALASEAAAIKAAGQWRTGPRTLLAVLGMHELERKLVTCLAWILRPDGHHGLGNRVVKALFERFGLPFDPTAQVRVTREEPRFTSDGKRTPADLIVRAGGVCVLIEAKVNAKQHGDQCARLARLWADEEATLVYLTREGTGPDGLPCSAAWKPLTWRHIAGFMTPPPNDASAGARDFLETLQLLYGSKGPSMLDEKTKFYMRHWQLLSEWATLRDGATREITAAVHTAAGSLDATLLAEAEHGWDMDLASHPTFELWRPSWQRGEVHAAIALQWKPAELLTDADPWPYVGVRVKKPKHPERHAFVKTMTEQLETYASRLGWSGSQIETGWLWWRQVAPTDAEDDLDSLTVECRTALEAGWQHLRSPLDDLFTG</sequence>
<protein>
    <recommendedName>
        <fullName evidence="3">PD-(D/E)XK nuclease superfamily protein</fullName>
    </recommendedName>
</protein>
<proteinExistence type="predicted"/>
<organism evidence="1 2">
    <name type="scientific">Micromonospora echinofusca</name>
    <dbReference type="NCBI Taxonomy" id="47858"/>
    <lineage>
        <taxon>Bacteria</taxon>
        <taxon>Bacillati</taxon>
        <taxon>Actinomycetota</taxon>
        <taxon>Actinomycetes</taxon>
        <taxon>Micromonosporales</taxon>
        <taxon>Micromonosporaceae</taxon>
        <taxon>Micromonospora</taxon>
    </lineage>
</organism>
<gene>
    <name evidence="1" type="ORF">GSF22_02010</name>
</gene>
<evidence type="ECO:0000313" key="2">
    <source>
        <dbReference type="Proteomes" id="UP000823521"/>
    </source>
</evidence>
<dbReference type="EMBL" id="WVUH01000006">
    <property type="protein sequence ID" value="MBO4204785.1"/>
    <property type="molecule type" value="Genomic_DNA"/>
</dbReference>